<name>A0A914YDU4_9BILA</name>
<feature type="transmembrane region" description="Helical" evidence="1">
    <location>
        <begin position="43"/>
        <end position="65"/>
    </location>
</feature>
<keyword evidence="1" id="KW-0812">Transmembrane</keyword>
<dbReference type="Gene3D" id="1.20.1250.20">
    <property type="entry name" value="MFS general substrate transporter like domains"/>
    <property type="match status" value="1"/>
</dbReference>
<evidence type="ECO:0000313" key="2">
    <source>
        <dbReference type="Proteomes" id="UP000887577"/>
    </source>
</evidence>
<dbReference type="InterPro" id="IPR036259">
    <property type="entry name" value="MFS_trans_sf"/>
</dbReference>
<dbReference type="WBParaSite" id="PSU_v2.g15602.t1">
    <property type="protein sequence ID" value="PSU_v2.g15602.t1"/>
    <property type="gene ID" value="PSU_v2.g15602"/>
</dbReference>
<proteinExistence type="predicted"/>
<keyword evidence="2" id="KW-1185">Reference proteome</keyword>
<keyword evidence="1" id="KW-0472">Membrane</keyword>
<protein>
    <submittedName>
        <fullName evidence="3">Uncharacterized protein</fullName>
    </submittedName>
</protein>
<organism evidence="2 3">
    <name type="scientific">Panagrolaimus superbus</name>
    <dbReference type="NCBI Taxonomy" id="310955"/>
    <lineage>
        <taxon>Eukaryota</taxon>
        <taxon>Metazoa</taxon>
        <taxon>Ecdysozoa</taxon>
        <taxon>Nematoda</taxon>
        <taxon>Chromadorea</taxon>
        <taxon>Rhabditida</taxon>
        <taxon>Tylenchina</taxon>
        <taxon>Panagrolaimomorpha</taxon>
        <taxon>Panagrolaimoidea</taxon>
        <taxon>Panagrolaimidae</taxon>
        <taxon>Panagrolaimus</taxon>
    </lineage>
</organism>
<feature type="transmembrane region" description="Helical" evidence="1">
    <location>
        <begin position="13"/>
        <end position="31"/>
    </location>
</feature>
<reference evidence="3" key="1">
    <citation type="submission" date="2022-11" db="UniProtKB">
        <authorList>
            <consortium name="WormBaseParasite"/>
        </authorList>
    </citation>
    <scope>IDENTIFICATION</scope>
</reference>
<sequence>MEEIEIFSTQEKGFLYSIVAIGCLISSLTVMKMIDLTDGRFTFTLYTTIGGIATLCLPMCAKNGFLPVLIARGFQVSEIHEIKI</sequence>
<keyword evidence="1" id="KW-1133">Transmembrane helix</keyword>
<dbReference type="SUPFAM" id="SSF103473">
    <property type="entry name" value="MFS general substrate transporter"/>
    <property type="match status" value="1"/>
</dbReference>
<evidence type="ECO:0000256" key="1">
    <source>
        <dbReference type="SAM" id="Phobius"/>
    </source>
</evidence>
<evidence type="ECO:0000313" key="3">
    <source>
        <dbReference type="WBParaSite" id="PSU_v2.g15602.t1"/>
    </source>
</evidence>
<dbReference type="AlphaFoldDB" id="A0A914YDU4"/>
<accession>A0A914YDU4</accession>
<dbReference type="Proteomes" id="UP000887577">
    <property type="component" value="Unplaced"/>
</dbReference>